<dbReference type="AlphaFoldDB" id="A0AAN4EZS2"/>
<accession>A0AAN4EZS2</accession>
<reference evidence="1" key="1">
    <citation type="submission" date="2024-02" db="EMBL/GenBank/DDBJ databases">
        <authorList>
            <consortium name="Clinical and Environmental Microbiology Branch: Whole genome sequencing antimicrobial resistance pathogens in the healthcare setting"/>
        </authorList>
    </citation>
    <scope>NUCLEOTIDE SEQUENCE</scope>
    <source>
        <strain evidence="1">Whole organism</strain>
    </source>
</reference>
<organism evidence="1 2">
    <name type="scientific">Citrobacter freundii</name>
    <dbReference type="NCBI Taxonomy" id="546"/>
    <lineage>
        <taxon>Bacteria</taxon>
        <taxon>Pseudomonadati</taxon>
        <taxon>Pseudomonadota</taxon>
        <taxon>Gammaproteobacteria</taxon>
        <taxon>Enterobacterales</taxon>
        <taxon>Enterobacteriaceae</taxon>
        <taxon>Citrobacter</taxon>
        <taxon>Citrobacter freundii complex</taxon>
    </lineage>
</organism>
<gene>
    <name evidence="1" type="ORF">P7U51_005495</name>
</gene>
<dbReference type="EMBL" id="ABLGCN030000034">
    <property type="protein sequence ID" value="EMM7460892.1"/>
    <property type="molecule type" value="Genomic_DNA"/>
</dbReference>
<protein>
    <submittedName>
        <fullName evidence="1">Uncharacterized protein</fullName>
    </submittedName>
</protein>
<evidence type="ECO:0000313" key="1">
    <source>
        <dbReference type="EMBL" id="EMM7460892.1"/>
    </source>
</evidence>
<sequence>MTYVLAIYGYIIAAIGDDEELCKASENRRWDVVAAYYRSLLDYSAEAYYEKTVNAMDNYHFKQARNVSVMDYHKNKINPDGDNHHLRFLMTEIIEDRVE</sequence>
<name>A0AAN4EZS2_CITFR</name>
<proteinExistence type="predicted"/>
<comment type="caution">
    <text evidence="1">The sequence shown here is derived from an EMBL/GenBank/DDBJ whole genome shotgun (WGS) entry which is preliminary data.</text>
</comment>
<dbReference type="Proteomes" id="UP001169574">
    <property type="component" value="Unassembled WGS sequence"/>
</dbReference>
<evidence type="ECO:0000313" key="2">
    <source>
        <dbReference type="Proteomes" id="UP001169574"/>
    </source>
</evidence>